<keyword evidence="1" id="KW-0418">Kinase</keyword>
<accession>A0A0J5FU52</accession>
<evidence type="ECO:0000313" key="2">
    <source>
        <dbReference type="Proteomes" id="UP000036277"/>
    </source>
</evidence>
<dbReference type="STRING" id="880157.AB204_07515"/>
<proteinExistence type="predicted"/>
<dbReference type="Pfam" id="PF05035">
    <property type="entry name" value="DGOK"/>
    <property type="match status" value="1"/>
</dbReference>
<dbReference type="InterPro" id="IPR042257">
    <property type="entry name" value="DGOK_C"/>
</dbReference>
<gene>
    <name evidence="1" type="ORF">AB204_07515</name>
</gene>
<dbReference type="GO" id="GO:0008671">
    <property type="term" value="F:2-dehydro-3-deoxygalactonokinase activity"/>
    <property type="evidence" value="ECO:0007669"/>
    <property type="project" value="UniProtKB-EC"/>
</dbReference>
<dbReference type="EC" id="2.7.1.58" evidence="1"/>
<dbReference type="AlphaFoldDB" id="A0A0J5FU52"/>
<evidence type="ECO:0000313" key="1">
    <source>
        <dbReference type="EMBL" id="KMJ45674.1"/>
    </source>
</evidence>
<dbReference type="CDD" id="cd24012">
    <property type="entry name" value="ASKHA_NBD_KDGal-kinase"/>
    <property type="match status" value="1"/>
</dbReference>
<dbReference type="InterPro" id="IPR007729">
    <property type="entry name" value="DGOK"/>
</dbReference>
<keyword evidence="1" id="KW-0808">Transferase</keyword>
<dbReference type="PATRIC" id="fig|880157.4.peg.1581"/>
<dbReference type="OrthoDB" id="256574at2"/>
<dbReference type="GO" id="GO:0034194">
    <property type="term" value="P:D-galactonate catabolic process"/>
    <property type="evidence" value="ECO:0007669"/>
    <property type="project" value="InterPro"/>
</dbReference>
<organism evidence="1 2">
    <name type="scientific">Xenorhabdus khoisanae</name>
    <dbReference type="NCBI Taxonomy" id="880157"/>
    <lineage>
        <taxon>Bacteria</taxon>
        <taxon>Pseudomonadati</taxon>
        <taxon>Pseudomonadota</taxon>
        <taxon>Gammaproteobacteria</taxon>
        <taxon>Enterobacterales</taxon>
        <taxon>Morganellaceae</taxon>
        <taxon>Xenorhabdus</taxon>
    </lineage>
</organism>
<protein>
    <submittedName>
        <fullName evidence="1">2-oxo-3-deoxygalactonate kinase</fullName>
        <ecNumber evidence="1">2.7.1.58</ecNumber>
    </submittedName>
</protein>
<keyword evidence="2" id="KW-1185">Reference proteome</keyword>
<comment type="caution">
    <text evidence="1">The sequence shown here is derived from an EMBL/GenBank/DDBJ whole genome shotgun (WGS) entry which is preliminary data.</text>
</comment>
<dbReference type="RefSeq" id="WP_047962763.1">
    <property type="nucleotide sequence ID" value="NZ_CAWMBG010000042.1"/>
</dbReference>
<name>A0A0J5FU52_9GAMM</name>
<dbReference type="Gene3D" id="3.30.420.310">
    <property type="entry name" value="2-keto-3-deoxy-galactonokinase, C-terminal domain"/>
    <property type="match status" value="1"/>
</dbReference>
<dbReference type="Gene3D" id="3.30.420.300">
    <property type="entry name" value="2-keto-3-deoxy-galactonokinase, substrate binding domain"/>
    <property type="match status" value="1"/>
</dbReference>
<dbReference type="EMBL" id="LFCV01000042">
    <property type="protein sequence ID" value="KMJ45674.1"/>
    <property type="molecule type" value="Genomic_DNA"/>
</dbReference>
<dbReference type="Proteomes" id="UP000036277">
    <property type="component" value="Unassembled WGS sequence"/>
</dbReference>
<sequence>MTHRYIAIDWGSTNLRAWLFENDVCLDERQSEMGVTKLKVKSPKAVLAEITSGWFDTNTPIIMAGMIGSNAGWKVAPYLPCPVAFSAIGQQLMPVAENVWIIPGLCIENINNVNVIRGEETQLLGASCLAPSSLYVMPGTHCKWVMADQDCILDFRTAMTGELHHILLAHSLVGLGLPEQQADTATFEAGLQHGIENPALLPQLFEVRAAHVLKTRPAKFISEFLSGLLIGNEVINLTKQIVRDTKLPITLVATPKLAARYQAAFHHLQLPTQCVEGDAAFLAGIRRITHALAN</sequence>
<reference evidence="1 2" key="1">
    <citation type="submission" date="2015-06" db="EMBL/GenBank/DDBJ databases">
        <title>Draft Whole-Genome Sequence of the Entomopathogenic Bacterium Xenorhabdus khoisanae.</title>
        <authorList>
            <person name="Naidoo S."/>
            <person name="Featherston J."/>
            <person name="Gray V.M."/>
        </authorList>
    </citation>
    <scope>NUCLEOTIDE SEQUENCE [LARGE SCALE GENOMIC DNA]</scope>
    <source>
        <strain evidence="1 2">MCB</strain>
    </source>
</reference>
<dbReference type="InterPro" id="IPR042258">
    <property type="entry name" value="DGOK_N"/>
</dbReference>